<evidence type="ECO:0000313" key="4">
    <source>
        <dbReference type="EMBL" id="CBZ49709.1"/>
    </source>
</evidence>
<reference evidence="6" key="3">
    <citation type="journal article" date="2012" name="PLoS Pathog.">
        <title>Comparative genomics of the apicomplexan parasites Toxoplasma gondii and Neospora caninum: Coccidia differing in host range and transmission strategy.</title>
        <authorList>
            <person name="Reid A.J."/>
            <person name="Vermont S.J."/>
            <person name="Cotton J.A."/>
            <person name="Harris D."/>
            <person name="Hill-Cawthorne G.A."/>
            <person name="Konen-Waisman S."/>
            <person name="Latham S.M."/>
            <person name="Mourier T."/>
            <person name="Norton R."/>
            <person name="Quail M.A."/>
            <person name="Sanders M."/>
            <person name="Shanmugam D."/>
            <person name="Sohal A."/>
            <person name="Wasmuth J.D."/>
            <person name="Brunk B."/>
            <person name="Grigg M.E."/>
            <person name="Howard J.C."/>
            <person name="Parkinson J."/>
            <person name="Roos D.S."/>
            <person name="Trees A.J."/>
            <person name="Berriman M."/>
            <person name="Pain A."/>
            <person name="Wastling J.M."/>
        </authorList>
    </citation>
    <scope>NUCLEOTIDE SEQUENCE [LARGE SCALE GENOMIC DNA]</scope>
    <source>
        <strain evidence="6">Liverpool</strain>
    </source>
</reference>
<feature type="chain" id="PRO_5007654993" evidence="2">
    <location>
        <begin position="29"/>
        <end position="594"/>
    </location>
</feature>
<dbReference type="Gene3D" id="3.30.200.20">
    <property type="entry name" value="Phosphorylase Kinase, domain 1"/>
    <property type="match status" value="1"/>
</dbReference>
<feature type="region of interest" description="Disordered" evidence="1">
    <location>
        <begin position="447"/>
        <end position="466"/>
    </location>
</feature>
<dbReference type="SMR" id="F0V7L8"/>
<evidence type="ECO:0000259" key="3">
    <source>
        <dbReference type="PROSITE" id="PS50011"/>
    </source>
</evidence>
<dbReference type="GO" id="GO:0004672">
    <property type="term" value="F:protein kinase activity"/>
    <property type="evidence" value="ECO:0007669"/>
    <property type="project" value="InterPro"/>
</dbReference>
<feature type="domain" description="Protein kinase" evidence="3">
    <location>
        <begin position="257"/>
        <end position="546"/>
    </location>
</feature>
<reference evidence="4" key="2">
    <citation type="submission" date="2011-03" db="EMBL/GenBank/DDBJ databases">
        <title>Comparative genomics and transcriptomics of Neospora caninum and Toxoplasma gondii.</title>
        <authorList>
            <person name="Reid A.J."/>
            <person name="Sohal A."/>
            <person name="Harris D."/>
            <person name="Quail M."/>
            <person name="Sanders M."/>
            <person name="Berriman M."/>
            <person name="Wastling J.M."/>
            <person name="Pain A."/>
        </authorList>
    </citation>
    <scope>NUCLEOTIDE SEQUENCE</scope>
    <source>
        <strain evidence="4">Liverpool</strain>
    </source>
</reference>
<dbReference type="EMBL" id="LN714474">
    <property type="protein sequence ID" value="CEL64294.1"/>
    <property type="molecule type" value="Genomic_DNA"/>
</dbReference>
<feature type="region of interest" description="Disordered" evidence="1">
    <location>
        <begin position="565"/>
        <end position="594"/>
    </location>
</feature>
<accession>F0V7L8</accession>
<dbReference type="Gene3D" id="1.10.510.10">
    <property type="entry name" value="Transferase(Phosphotransferase) domain 1"/>
    <property type="match status" value="1"/>
</dbReference>
<dbReference type="AlphaFoldDB" id="F0V7L8"/>
<evidence type="ECO:0000256" key="1">
    <source>
        <dbReference type="SAM" id="MobiDB-lite"/>
    </source>
</evidence>
<dbReference type="Proteomes" id="UP000007494">
    <property type="component" value="Chromosome Ia"/>
</dbReference>
<keyword evidence="6" id="KW-1185">Reference proteome</keyword>
<dbReference type="EMBL" id="FR823380">
    <property type="protein sequence ID" value="CBZ49709.1"/>
    <property type="molecule type" value="Genomic_DNA"/>
</dbReference>
<dbReference type="eggNOG" id="KOG0575">
    <property type="taxonomic scope" value="Eukaryota"/>
</dbReference>
<dbReference type="Pfam" id="PF14531">
    <property type="entry name" value="Kinase-like"/>
    <property type="match status" value="1"/>
</dbReference>
<dbReference type="GeneID" id="13440595"/>
<dbReference type="OrthoDB" id="447103at2759"/>
<evidence type="ECO:0000313" key="6">
    <source>
        <dbReference type="Proteomes" id="UP000007494"/>
    </source>
</evidence>
<dbReference type="VEuPathDB" id="ToxoDB:NCLIV_001970"/>
<dbReference type="PROSITE" id="PS50011">
    <property type="entry name" value="PROTEIN_KINASE_DOM"/>
    <property type="match status" value="1"/>
</dbReference>
<proteinExistence type="predicted"/>
<dbReference type="GO" id="GO:0005524">
    <property type="term" value="F:ATP binding"/>
    <property type="evidence" value="ECO:0007669"/>
    <property type="project" value="InterPro"/>
</dbReference>
<reference evidence="4" key="1">
    <citation type="submission" date="2011-02" db="EMBL/GenBank/DDBJ databases">
        <authorList>
            <person name="Aslett M."/>
        </authorList>
    </citation>
    <scope>NUCLEOTIDE SEQUENCE</scope>
    <source>
        <strain evidence="4">Liverpool</strain>
    </source>
</reference>
<organism evidence="4 6">
    <name type="scientific">Neospora caninum (strain Liverpool)</name>
    <dbReference type="NCBI Taxonomy" id="572307"/>
    <lineage>
        <taxon>Eukaryota</taxon>
        <taxon>Sar</taxon>
        <taxon>Alveolata</taxon>
        <taxon>Apicomplexa</taxon>
        <taxon>Conoidasida</taxon>
        <taxon>Coccidia</taxon>
        <taxon>Eucoccidiorida</taxon>
        <taxon>Eimeriorina</taxon>
        <taxon>Sarcocystidae</taxon>
        <taxon>Neospora</taxon>
    </lineage>
</organism>
<dbReference type="InParanoid" id="F0V7L8"/>
<keyword evidence="2" id="KW-0732">Signal</keyword>
<dbReference type="SUPFAM" id="SSF56112">
    <property type="entry name" value="Protein kinase-like (PK-like)"/>
    <property type="match status" value="1"/>
</dbReference>
<evidence type="ECO:0000256" key="2">
    <source>
        <dbReference type="SAM" id="SignalP"/>
    </source>
</evidence>
<feature type="signal peptide" evidence="2">
    <location>
        <begin position="1"/>
        <end position="28"/>
    </location>
</feature>
<sequence>MEQSASVGPSSCLVRLAGALLVLALCHAQRGAGILLPQSWDDSEAALSVSPVGGLMGEHRTASAEQANFVAEEQVEDKRGGSWLQQEEVEQVPSEAQNQTDAEPGTQSSTRFGRLLARLRWRGRGRGGSAGAAQEQQRRRVPLRTRLLQHLKRGVRFLRHDIPAAAARLYRRLRPGQPRLFPVDEVPSDVETNPMYYHGRDSGDVILEELFKRIPEAGQPIIYREASAYDDLVSRMLWRNQKHFSVVSELGEPSRTLIRGRMLGKGPSAIVFEATDRETGETLAVSVPYFTEKPSAMDIEGLRDEVLCINLFPNIKNPKQAQTYMRLLVPTDIVRARLTRLSRRGLVGQSRIWIVNRYFLYPLMQTNLISLIEGLSRSSDVNSNLAIHARLQLTVQVIKLAASLHHHGVVHGNLQMSSIFIQKNGAVFLGKLRYMVKEGEYSEFTFGRGFEPPETTDPSRQGRSYDPRKHKRYAFDAWAVGLAIHWIWCEDLPDTESAPLGGTEWIFKRCRNIELSEPVKFLLEGFLRHDPEDRLLPLQATETPQFENIKEMISSVLNQYDQQGEPKLWGKGDLPTSGTTQGDDGVDETEDTRL</sequence>
<dbReference type="InterPro" id="IPR016815">
    <property type="entry name" value="ROP4/5"/>
</dbReference>
<dbReference type="SMART" id="SM00220">
    <property type="entry name" value="S_TKc"/>
    <property type="match status" value="1"/>
</dbReference>
<dbReference type="InterPro" id="IPR011009">
    <property type="entry name" value="Kinase-like_dom_sf"/>
</dbReference>
<feature type="compositionally biased region" description="Acidic residues" evidence="1">
    <location>
        <begin position="584"/>
        <end position="594"/>
    </location>
</feature>
<dbReference type="OMA" id="LVIYWIW"/>
<dbReference type="InterPro" id="IPR000719">
    <property type="entry name" value="Prot_kinase_dom"/>
</dbReference>
<dbReference type="RefSeq" id="XP_003879744.1">
    <property type="nucleotide sequence ID" value="XM_003879695.1"/>
</dbReference>
<gene>
    <name evidence="5" type="ORF">BN1204_001970</name>
    <name evidence="4" type="ORF">NCLIV_001970</name>
</gene>
<name>F0V7L8_NEOCL</name>
<reference evidence="5" key="4">
    <citation type="journal article" date="2015" name="PLoS ONE">
        <title>Comprehensive Evaluation of Toxoplasma gondii VEG and Neospora caninum LIV Genomes with Tachyzoite Stage Transcriptome and Proteome Defines Novel Transcript Features.</title>
        <authorList>
            <person name="Ramaprasad A."/>
            <person name="Mourier T."/>
            <person name="Naeem R."/>
            <person name="Malas T.B."/>
            <person name="Moussa E."/>
            <person name="Panigrahi A."/>
            <person name="Vermont S.J."/>
            <person name="Otto T.D."/>
            <person name="Wastling J."/>
            <person name="Pain A."/>
        </authorList>
    </citation>
    <scope>NUCLEOTIDE SEQUENCE</scope>
    <source>
        <strain evidence="5">Liverpool</strain>
    </source>
</reference>
<dbReference type="PIRSF" id="PIRSF022995">
    <property type="entry name" value="Rhoptry_ROP2"/>
    <property type="match status" value="1"/>
</dbReference>
<protein>
    <submittedName>
        <fullName evidence="5">Rhoptry protein 4</fullName>
    </submittedName>
</protein>
<evidence type="ECO:0000313" key="5">
    <source>
        <dbReference type="EMBL" id="CEL64294.1"/>
    </source>
</evidence>
<dbReference type="InterPro" id="IPR027916">
    <property type="entry name" value="Kinase-like_dom_ROP"/>
</dbReference>